<dbReference type="GO" id="GO:1901135">
    <property type="term" value="P:carbohydrate derivative metabolic process"/>
    <property type="evidence" value="ECO:0007669"/>
    <property type="project" value="InterPro"/>
</dbReference>
<evidence type="ECO:0000313" key="3">
    <source>
        <dbReference type="EMBL" id="ASG23973.1"/>
    </source>
</evidence>
<feature type="domain" description="SIS" evidence="2">
    <location>
        <begin position="216"/>
        <end position="363"/>
    </location>
</feature>
<gene>
    <name evidence="3" type="ORF">Y958_23780</name>
</gene>
<evidence type="ECO:0000256" key="1">
    <source>
        <dbReference type="ARBA" id="ARBA00022737"/>
    </source>
</evidence>
<feature type="domain" description="SIS" evidence="2">
    <location>
        <begin position="48"/>
        <end position="195"/>
    </location>
</feature>
<dbReference type="Gene3D" id="3.40.50.10490">
    <property type="entry name" value="Glucose-6-phosphate isomerase like protein, domain 1"/>
    <property type="match status" value="2"/>
</dbReference>
<dbReference type="InterPro" id="IPR035466">
    <property type="entry name" value="GlmS/AgaS_SIS"/>
</dbReference>
<dbReference type="PROSITE" id="PS51464">
    <property type="entry name" value="SIS"/>
    <property type="match status" value="2"/>
</dbReference>
<dbReference type="AlphaFoldDB" id="A0A248JZ14"/>
<proteinExistence type="predicted"/>
<dbReference type="GO" id="GO:0016853">
    <property type="term" value="F:isomerase activity"/>
    <property type="evidence" value="ECO:0007669"/>
    <property type="project" value="UniProtKB-KW"/>
</dbReference>
<keyword evidence="1" id="KW-0677">Repeat</keyword>
<reference evidence="3 4" key="1">
    <citation type="submission" date="2017-06" db="EMBL/GenBank/DDBJ databases">
        <title>Complete genome sequence of Nitrospirillum amazonense strain CBAmC, an endophytic nitrogen-fixing and plant growth-promoting bacterium, isolated from sugarcane.</title>
        <authorList>
            <person name="Schwab S."/>
            <person name="dos Santos Teixeira K.R."/>
            <person name="Simoes Araujo J.L."/>
            <person name="Soares Vidal M."/>
            <person name="Borges de Freitas H.R."/>
            <person name="Rivello Crivelaro A.L."/>
            <person name="Bueno de Camargo Nunes A."/>
            <person name="dos Santos C.M."/>
            <person name="Palmeira da Silva Rosa D."/>
            <person name="da Silva Padilha D."/>
            <person name="da Silva E."/>
            <person name="Araujo Terra L."/>
            <person name="Soares Mendes V."/>
            <person name="Farinelli L."/>
            <person name="Magalhaes Cruz L."/>
            <person name="Baldani J.I."/>
        </authorList>
    </citation>
    <scope>NUCLEOTIDE SEQUENCE [LARGE SCALE GENOMIC DNA]</scope>
    <source>
        <strain evidence="3 4">CBAmC</strain>
    </source>
</reference>
<keyword evidence="4" id="KW-1185">Reference proteome</keyword>
<dbReference type="CDD" id="cd05008">
    <property type="entry name" value="SIS_GlmS_GlmD_1"/>
    <property type="match status" value="1"/>
</dbReference>
<dbReference type="GO" id="GO:0005886">
    <property type="term" value="C:plasma membrane"/>
    <property type="evidence" value="ECO:0007669"/>
    <property type="project" value="TreeGrafter"/>
</dbReference>
<name>A0A248JZ14_9PROT</name>
<evidence type="ECO:0000313" key="4">
    <source>
        <dbReference type="Proteomes" id="UP000197153"/>
    </source>
</evidence>
<dbReference type="SUPFAM" id="SSF53697">
    <property type="entry name" value="SIS domain"/>
    <property type="match status" value="1"/>
</dbReference>
<dbReference type="EMBL" id="CP022112">
    <property type="protein sequence ID" value="ASG23973.1"/>
    <property type="molecule type" value="Genomic_DNA"/>
</dbReference>
<accession>A0A248JZ14</accession>
<organism evidence="3 4">
    <name type="scientific">Nitrospirillum viridazoti CBAmc</name>
    <dbReference type="NCBI Taxonomy" id="1441467"/>
    <lineage>
        <taxon>Bacteria</taxon>
        <taxon>Pseudomonadati</taxon>
        <taxon>Pseudomonadota</taxon>
        <taxon>Alphaproteobacteria</taxon>
        <taxon>Rhodospirillales</taxon>
        <taxon>Azospirillaceae</taxon>
        <taxon>Nitrospirillum</taxon>
        <taxon>Nitrospirillum viridazoti</taxon>
    </lineage>
</organism>
<evidence type="ECO:0000259" key="2">
    <source>
        <dbReference type="PROSITE" id="PS51464"/>
    </source>
</evidence>
<dbReference type="RefSeq" id="WP_088874432.1">
    <property type="nucleotide sequence ID" value="NZ_CP022112.1"/>
</dbReference>
<dbReference type="InterPro" id="IPR046348">
    <property type="entry name" value="SIS_dom_sf"/>
</dbReference>
<protein>
    <submittedName>
        <fullName evidence="3">Sugar isomerase</fullName>
    </submittedName>
</protein>
<dbReference type="GO" id="GO:0097367">
    <property type="term" value="F:carbohydrate derivative binding"/>
    <property type="evidence" value="ECO:0007669"/>
    <property type="project" value="InterPro"/>
</dbReference>
<sequence length="385" mass="40224">MTFTGLAADELEARGGGWTAREIRQQPAMWAATEQLVQALRPRAEAFLAPLLARTDLRVVLTGAGSSDYIGRSLMPDLLAGLGRRVEAIATTDLVVGGAQLLQRDVPTLLVSFARSGNSPESVAATEIAEAHLAECRHLIITCNGDGALYRRHHGRPGSLVALLPEATHDRGFAMTSSFTSMALAARRILLPAQPVDIARIGAAADLVSADHGGSLSAAAAGGFKRVVYLGSRGLAGIADEAALKLLELTDGEIVAMAQTPLGFRHGPKTFVDGQTLVVLFLSNDPQARRYELDVAREIASDGIAGRLLVLAGQGDGLDGLGADLLPGLEAASDAELSFPYLTWAQAFALGGSLALGRTPDNPSRTGAVNRVVQGVTIYPEPGRA</sequence>
<dbReference type="Pfam" id="PF01380">
    <property type="entry name" value="SIS"/>
    <property type="match status" value="1"/>
</dbReference>
<dbReference type="PANTHER" id="PTHR32502:SF3">
    <property type="entry name" value="D-GALACTOSAMINE-6-PHOSPHATE DEAMINASE AGAS-RELATED"/>
    <property type="match status" value="1"/>
</dbReference>
<dbReference type="Proteomes" id="UP000197153">
    <property type="component" value="Chromosome 3"/>
</dbReference>
<keyword evidence="3" id="KW-0413">Isomerase</keyword>
<dbReference type="PANTHER" id="PTHR32502">
    <property type="entry name" value="N-ACETYLGALACTOSAMINE PERMEASE II COMPONENT-RELATED"/>
    <property type="match status" value="1"/>
</dbReference>
<dbReference type="InterPro" id="IPR001347">
    <property type="entry name" value="SIS_dom"/>
</dbReference>
<dbReference type="InterPro" id="IPR050303">
    <property type="entry name" value="GatZ_KbaZ_carbometab"/>
</dbReference>
<dbReference type="GO" id="GO:0009401">
    <property type="term" value="P:phosphoenolpyruvate-dependent sugar phosphotransferase system"/>
    <property type="evidence" value="ECO:0007669"/>
    <property type="project" value="TreeGrafter"/>
</dbReference>
<dbReference type="KEGG" id="nao:Y958_23780"/>